<keyword evidence="1" id="KW-0175">Coiled coil</keyword>
<dbReference type="EMBL" id="AJJU01000006">
    <property type="protein sequence ID" value="EID75259.1"/>
    <property type="molecule type" value="Genomic_DNA"/>
</dbReference>
<gene>
    <name evidence="3" type="ORF">W5A_06805</name>
</gene>
<reference evidence="3 4" key="1">
    <citation type="journal article" date="2012" name="J. Bacteriol.">
        <title>Genome Sequence of the Halotolerant Bacterium Imtechella halotolerans K1T.</title>
        <authorList>
            <person name="Kumar S."/>
            <person name="Vikram S."/>
            <person name="Subramanian S."/>
            <person name="Raghava G.P."/>
            <person name="Pinnaka A.K."/>
        </authorList>
    </citation>
    <scope>NUCLEOTIDE SEQUENCE [LARGE SCALE GENOMIC DNA]</scope>
    <source>
        <strain evidence="3 4">K1</strain>
    </source>
</reference>
<evidence type="ECO:0000313" key="3">
    <source>
        <dbReference type="EMBL" id="EID75259.1"/>
    </source>
</evidence>
<dbReference type="eggNOG" id="COG1256">
    <property type="taxonomic scope" value="Bacteria"/>
</dbReference>
<proteinExistence type="predicted"/>
<dbReference type="Pfam" id="PF03993">
    <property type="entry name" value="DUF349"/>
    <property type="match status" value="5"/>
</dbReference>
<dbReference type="PATRIC" id="fig|946077.3.peg.1378"/>
<dbReference type="Proteomes" id="UP000005938">
    <property type="component" value="Unassembled WGS sequence"/>
</dbReference>
<feature type="compositionally biased region" description="Acidic residues" evidence="2">
    <location>
        <begin position="52"/>
        <end position="66"/>
    </location>
</feature>
<comment type="caution">
    <text evidence="3">The sequence shown here is derived from an EMBL/GenBank/DDBJ whole genome shotgun (WGS) entry which is preliminary data.</text>
</comment>
<evidence type="ECO:0000256" key="2">
    <source>
        <dbReference type="SAM" id="MobiDB-lite"/>
    </source>
</evidence>
<dbReference type="OrthoDB" id="5422202at2"/>
<evidence type="ECO:0000256" key="1">
    <source>
        <dbReference type="SAM" id="Coils"/>
    </source>
</evidence>
<feature type="region of interest" description="Disordered" evidence="2">
    <location>
        <begin position="1"/>
        <end position="69"/>
    </location>
</feature>
<accession>I0WFU3</accession>
<name>I0WFU3_9FLAO</name>
<feature type="compositionally biased region" description="Polar residues" evidence="2">
    <location>
        <begin position="15"/>
        <end position="30"/>
    </location>
</feature>
<dbReference type="AlphaFoldDB" id="I0WFU3"/>
<protein>
    <recommendedName>
        <fullName evidence="5">Chromosome segregation protein</fullName>
    </recommendedName>
</protein>
<feature type="coiled-coil region" evidence="1">
    <location>
        <begin position="552"/>
        <end position="643"/>
    </location>
</feature>
<dbReference type="RefSeq" id="WP_008238750.1">
    <property type="nucleotide sequence ID" value="NZ_AJJU01000006.1"/>
</dbReference>
<dbReference type="InterPro" id="IPR007139">
    <property type="entry name" value="DUF349"/>
</dbReference>
<evidence type="ECO:0008006" key="5">
    <source>
        <dbReference type="Google" id="ProtNLM"/>
    </source>
</evidence>
<sequence length="645" mass="76859">MLEEKEDNLREQEIDQTTQPVTESNENTEAVVTENDTEITTSEIDSNHTALEEIDNENAEDAEDEDNKERHSIPLLDYHSMNMDALVDELEKLLEKEKVQAIKTHVDAIRYEFDLKYNDLIEEKKEDFLADGGNEIDFYYHVPEKSKFNELYSSYKDRRNAYYKKLDQTLHANLQKRLEIIEELKGLINVEEDINITYKHFKELQDQWRVAGPIPRMQYNDVWRTYHHHVEIFYDFLDLNRDLRDLDFKHNLEEKLKIIEKAETLANELDVNKAFRELQLLHKIWKEDIGPVDREHREEIWERFSAATKTIHDRRQEHFKNLDVVYEKNLEVKTDIIEKIKAIANQTTTSHSQWQKNIKDIEDLREAFFKAGKVPTRVNEDTWKVFKEAVRLFNNRKNNFYKELKKEQQDNLDKKLALVATAQSLQDNTDWAHSTPIMKRIQEEWKQVGHVPRRHSDKVWNDFKKACNHYFDRLHASKNESNKEENQALEGKKSFLDNLREFTLSGNQEADIEALKKLGEDWKRLGRVPFNKRNIDAKFHKILDALYKKLNLDKQEIELIKYGNKLEKLANSDNEHSIDNEIIFIRRKIDEVKAEIRQLENNMQFFTNVSDDNPLLKEVISNIDKHKESLEIWKAKLKEIRNLNS</sequence>
<organism evidence="3 4">
    <name type="scientific">Imtechella halotolerans K1</name>
    <dbReference type="NCBI Taxonomy" id="946077"/>
    <lineage>
        <taxon>Bacteria</taxon>
        <taxon>Pseudomonadati</taxon>
        <taxon>Bacteroidota</taxon>
        <taxon>Flavobacteriia</taxon>
        <taxon>Flavobacteriales</taxon>
        <taxon>Flavobacteriaceae</taxon>
        <taxon>Imtechella</taxon>
    </lineage>
</organism>
<feature type="compositionally biased region" description="Polar residues" evidence="2">
    <location>
        <begin position="38"/>
        <end position="49"/>
    </location>
</feature>
<dbReference type="STRING" id="946077.W5A_06805"/>
<evidence type="ECO:0000313" key="4">
    <source>
        <dbReference type="Proteomes" id="UP000005938"/>
    </source>
</evidence>
<keyword evidence="4" id="KW-1185">Reference proteome</keyword>